<reference evidence="1 2" key="1">
    <citation type="submission" date="2018-03" db="EMBL/GenBank/DDBJ databases">
        <title>Massilia armeniaca sp. nov., isolated from desert soil.</title>
        <authorList>
            <person name="Huang H."/>
            <person name="Ren M."/>
        </authorList>
    </citation>
    <scope>NUCLEOTIDE SEQUENCE [LARGE SCALE GENOMIC DNA]</scope>
    <source>
        <strain evidence="1 2">ZMN-3</strain>
    </source>
</reference>
<evidence type="ECO:0000313" key="1">
    <source>
        <dbReference type="EMBL" id="AVR95365.1"/>
    </source>
</evidence>
<dbReference type="Proteomes" id="UP000240505">
    <property type="component" value="Chromosome"/>
</dbReference>
<name>A0A2R4C6Y6_9BURK</name>
<accession>A0A2R4C6Y6</accession>
<dbReference type="KEGG" id="masz:C9I28_06260"/>
<dbReference type="EMBL" id="CP028324">
    <property type="protein sequence ID" value="AVR95365.1"/>
    <property type="molecule type" value="Genomic_DNA"/>
</dbReference>
<evidence type="ECO:0008006" key="3">
    <source>
        <dbReference type="Google" id="ProtNLM"/>
    </source>
</evidence>
<dbReference type="AlphaFoldDB" id="A0A2R4C6Y6"/>
<proteinExistence type="predicted"/>
<keyword evidence="2" id="KW-1185">Reference proteome</keyword>
<gene>
    <name evidence="1" type="ORF">C9I28_06260</name>
</gene>
<evidence type="ECO:0000313" key="2">
    <source>
        <dbReference type="Proteomes" id="UP000240505"/>
    </source>
</evidence>
<dbReference type="InterPro" id="IPR011990">
    <property type="entry name" value="TPR-like_helical_dom_sf"/>
</dbReference>
<sequence length="266" mass="28976">MRAIVLVVGLALIGGTGCLTMHAIDSVQRANRERATDRRLQQERDARVAAAASKVAAGDPQAMTNVAIDLMDNKNFSGPDWDRPLALLEQAAAKGYGPAQAVLGDLLLSGRWQGRYYVYHQLPGGARPARGLELLKRATTWGCQFGSRGNEQPQFSSDPAATLVRHFKQAKDAEQARLWSARSFLYCGDPQGAEVWGARRGHGTLEERQRMLSLALLTHDERLVADIRSGLAPSDIAAAEQGAAELRRLVAASEQQYPAPPAERRK</sequence>
<dbReference type="PROSITE" id="PS51257">
    <property type="entry name" value="PROKAR_LIPOPROTEIN"/>
    <property type="match status" value="1"/>
</dbReference>
<dbReference type="Gene3D" id="1.25.40.10">
    <property type="entry name" value="Tetratricopeptide repeat domain"/>
    <property type="match status" value="1"/>
</dbReference>
<protein>
    <recommendedName>
        <fullName evidence="3">Sel1 repeat family protein</fullName>
    </recommendedName>
</protein>
<organism evidence="1 2">
    <name type="scientific">Pseudoduganella armeniaca</name>
    <dbReference type="NCBI Taxonomy" id="2072590"/>
    <lineage>
        <taxon>Bacteria</taxon>
        <taxon>Pseudomonadati</taxon>
        <taxon>Pseudomonadota</taxon>
        <taxon>Betaproteobacteria</taxon>
        <taxon>Burkholderiales</taxon>
        <taxon>Oxalobacteraceae</taxon>
        <taxon>Telluria group</taxon>
        <taxon>Pseudoduganella</taxon>
    </lineage>
</organism>